<feature type="region of interest" description="Disordered" evidence="1">
    <location>
        <begin position="1"/>
        <end position="114"/>
    </location>
</feature>
<evidence type="ECO:0000313" key="2">
    <source>
        <dbReference type="EMBL" id="CAI5770139.1"/>
    </source>
</evidence>
<evidence type="ECO:0000256" key="1">
    <source>
        <dbReference type="SAM" id="MobiDB-lite"/>
    </source>
</evidence>
<dbReference type="EMBL" id="OX395128">
    <property type="protein sequence ID" value="CAI5770139.1"/>
    <property type="molecule type" value="Genomic_DNA"/>
</dbReference>
<keyword evidence="3" id="KW-1185">Reference proteome</keyword>
<feature type="compositionally biased region" description="Polar residues" evidence="1">
    <location>
        <begin position="40"/>
        <end position="51"/>
    </location>
</feature>
<name>A0AA35P046_9SAUR</name>
<gene>
    <name evidence="2" type="ORF">PODLI_1B016320</name>
</gene>
<evidence type="ECO:0000313" key="3">
    <source>
        <dbReference type="Proteomes" id="UP001178461"/>
    </source>
</evidence>
<proteinExistence type="predicted"/>
<protein>
    <submittedName>
        <fullName evidence="2">Uncharacterized protein</fullName>
    </submittedName>
</protein>
<feature type="region of interest" description="Disordered" evidence="1">
    <location>
        <begin position="185"/>
        <end position="207"/>
    </location>
</feature>
<reference evidence="2" key="1">
    <citation type="submission" date="2022-12" db="EMBL/GenBank/DDBJ databases">
        <authorList>
            <person name="Alioto T."/>
            <person name="Alioto T."/>
            <person name="Gomez Garrido J."/>
        </authorList>
    </citation>
    <scope>NUCLEOTIDE SEQUENCE</scope>
</reference>
<dbReference type="Proteomes" id="UP001178461">
    <property type="component" value="Chromosome 3"/>
</dbReference>
<dbReference type="AlphaFoldDB" id="A0AA35P046"/>
<accession>A0AA35P046</accession>
<organism evidence="2 3">
    <name type="scientific">Podarcis lilfordi</name>
    <name type="common">Lilford's wall lizard</name>
    <dbReference type="NCBI Taxonomy" id="74358"/>
    <lineage>
        <taxon>Eukaryota</taxon>
        <taxon>Metazoa</taxon>
        <taxon>Chordata</taxon>
        <taxon>Craniata</taxon>
        <taxon>Vertebrata</taxon>
        <taxon>Euteleostomi</taxon>
        <taxon>Lepidosauria</taxon>
        <taxon>Squamata</taxon>
        <taxon>Bifurcata</taxon>
        <taxon>Unidentata</taxon>
        <taxon>Episquamata</taxon>
        <taxon>Laterata</taxon>
        <taxon>Lacertibaenia</taxon>
        <taxon>Lacertidae</taxon>
        <taxon>Podarcis</taxon>
    </lineage>
</organism>
<sequence length="296" mass="31672">MRKKYEEDDDDDDKNLVEPHLRARSAFPPFIPGAGRADNAHSSSTANQAAPTCSAWGGGGAEPAPAASTPPPRLELPPEDRFRASGLATPSFRRRNPTALPFAPPPPRPGGRYPEAAGMRALSMVFARFVMFYCVAGIRWPRDPEQLEKEAAASCWNGGGDGSRSDWAAREPIGFRDQRPLRGSVLRRAGGGEGEGQIRGASLLPPPLLAPGKEPSTEKKAGFVCPKTKQNWAAAFLPGAGESPSLLRPPRFPCLPSSPRIPLHVKRSPLLLRRKGRSAGGGRRAGCDLHGVVLES</sequence>